<evidence type="ECO:0000256" key="1">
    <source>
        <dbReference type="ARBA" id="ARBA00001946"/>
    </source>
</evidence>
<evidence type="ECO:0000256" key="5">
    <source>
        <dbReference type="ARBA" id="ARBA00023239"/>
    </source>
</evidence>
<evidence type="ECO:0000256" key="3">
    <source>
        <dbReference type="ARBA" id="ARBA00022723"/>
    </source>
</evidence>
<dbReference type="Gene3D" id="1.50.10.130">
    <property type="entry name" value="Terpene synthase, N-terminal domain"/>
    <property type="match status" value="1"/>
</dbReference>
<dbReference type="CDD" id="cd00684">
    <property type="entry name" value="Terpene_cyclase_plant_C1"/>
    <property type="match status" value="1"/>
</dbReference>
<dbReference type="InterPro" id="IPR036965">
    <property type="entry name" value="Terpene_synth_N_sf"/>
</dbReference>
<keyword evidence="9" id="KW-1185">Reference proteome</keyword>
<dbReference type="GO" id="GO:0000287">
    <property type="term" value="F:magnesium ion binding"/>
    <property type="evidence" value="ECO:0007669"/>
    <property type="project" value="InterPro"/>
</dbReference>
<dbReference type="SUPFAM" id="SSF48239">
    <property type="entry name" value="Terpenoid cyclases/Protein prenyltransferases"/>
    <property type="match status" value="1"/>
</dbReference>
<feature type="domain" description="Terpene synthase N-terminal" evidence="6">
    <location>
        <begin position="85"/>
        <end position="245"/>
    </location>
</feature>
<dbReference type="PANTHER" id="PTHR31225:SF253">
    <property type="entry name" value="SESQUITERPENE SYNTHASE 31"/>
    <property type="match status" value="1"/>
</dbReference>
<evidence type="ECO:0000313" key="9">
    <source>
        <dbReference type="Proteomes" id="UP000826271"/>
    </source>
</evidence>
<evidence type="ECO:0000259" key="6">
    <source>
        <dbReference type="Pfam" id="PF01397"/>
    </source>
</evidence>
<dbReference type="InterPro" id="IPR008949">
    <property type="entry name" value="Isoprenoid_synthase_dom_sf"/>
</dbReference>
<dbReference type="InterPro" id="IPR008930">
    <property type="entry name" value="Terpenoid_cyclase/PrenylTrfase"/>
</dbReference>
<dbReference type="InterPro" id="IPR050148">
    <property type="entry name" value="Terpene_synthase-like"/>
</dbReference>
<dbReference type="InterPro" id="IPR044814">
    <property type="entry name" value="Terpene_cyclase_plant_C1"/>
</dbReference>
<keyword evidence="4" id="KW-0460">Magnesium</keyword>
<name>A0AAV6WV85_9LAMI</name>
<dbReference type="Pfam" id="PF01397">
    <property type="entry name" value="Terpene_synth"/>
    <property type="match status" value="1"/>
</dbReference>
<reference evidence="8" key="1">
    <citation type="submission" date="2019-10" db="EMBL/GenBank/DDBJ databases">
        <authorList>
            <person name="Zhang R."/>
            <person name="Pan Y."/>
            <person name="Wang J."/>
            <person name="Ma R."/>
            <person name="Yu S."/>
        </authorList>
    </citation>
    <scope>NUCLEOTIDE SEQUENCE</scope>
    <source>
        <strain evidence="8">LA-IB0</strain>
        <tissue evidence="8">Leaf</tissue>
    </source>
</reference>
<protein>
    <submittedName>
        <fullName evidence="8">Uncharacterized protein</fullName>
    </submittedName>
</protein>
<evidence type="ECO:0000259" key="7">
    <source>
        <dbReference type="Pfam" id="PF03936"/>
    </source>
</evidence>
<keyword evidence="3" id="KW-0479">Metal-binding</keyword>
<evidence type="ECO:0000313" key="8">
    <source>
        <dbReference type="EMBL" id="KAG8370930.1"/>
    </source>
</evidence>
<dbReference type="FunFam" id="1.50.10.130:FF:000001">
    <property type="entry name" value="Isoprene synthase, chloroplastic"/>
    <property type="match status" value="1"/>
</dbReference>
<dbReference type="GO" id="GO:0010333">
    <property type="term" value="F:terpene synthase activity"/>
    <property type="evidence" value="ECO:0007669"/>
    <property type="project" value="InterPro"/>
</dbReference>
<organism evidence="8 9">
    <name type="scientific">Buddleja alternifolia</name>
    <dbReference type="NCBI Taxonomy" id="168488"/>
    <lineage>
        <taxon>Eukaryota</taxon>
        <taxon>Viridiplantae</taxon>
        <taxon>Streptophyta</taxon>
        <taxon>Embryophyta</taxon>
        <taxon>Tracheophyta</taxon>
        <taxon>Spermatophyta</taxon>
        <taxon>Magnoliopsida</taxon>
        <taxon>eudicotyledons</taxon>
        <taxon>Gunneridae</taxon>
        <taxon>Pentapetalae</taxon>
        <taxon>asterids</taxon>
        <taxon>lamiids</taxon>
        <taxon>Lamiales</taxon>
        <taxon>Scrophulariaceae</taxon>
        <taxon>Buddlejeae</taxon>
        <taxon>Buddleja</taxon>
    </lineage>
</organism>
<dbReference type="InterPro" id="IPR005630">
    <property type="entry name" value="Terpene_synthase_metal-bd"/>
</dbReference>
<sequence length="598" mass="69537">MAAVGIFHQAPIVKVSSSNLDNEIKNKSHYIFPCSDLKHKQQKSRGLSLRPLMSMASSSVFEETHRPVKRHGPSLWADISFSFDKQVQERYEEAVEALKEEIRSMVMAIKDSKPKNKMMLIDTLERLGVAYHFEKEIEDQIEQIFKFHAQDDNDLLNTSLYFRLFRQHGYNVPSSVFNKFKDKDNKFKKTLTGDIEGLLSLYEASYLMYHGEDTLEEAMVFTTHYLNEVKSKLNSYLQAKVTRALYRPIHRGVTILEARSYISIYEKKESKNELLLRLAKLNFKLLQNMYQKELDDLFKWWKGLNLTSKLPYLRDTMVENYFWAVAINFEPQYSFARLAVAKVILFTAVINDTCDSYATSEEVDLFMEIFQRWDIKEADWLPNCMMIACKFLSSEYEEFDNEVSKQGRSYAISYAIKAMKELGRGYHKKNKWYTGQEMPTFQEHISNAPSVSLVYVIVSASLMGMESASEEAFDWLVSEPKIAEAAGHYFRYMNDIGSYEREHNSGQFPTAVDCYMKENGVSTQETFDRFVEFGENAWKTVNKEWVNETSSIPRHILKPILNYTRVTFVTYQHGDGYTYAELGLRADIDALLFNPIIV</sequence>
<dbReference type="FunFam" id="1.10.600.10:FF:000007">
    <property type="entry name" value="Isoprene synthase, chloroplastic"/>
    <property type="match status" value="1"/>
</dbReference>
<dbReference type="Pfam" id="PF03936">
    <property type="entry name" value="Terpene_synth_C"/>
    <property type="match status" value="1"/>
</dbReference>
<gene>
    <name evidence="8" type="ORF">BUALT_Bualt13G0034500</name>
</gene>
<dbReference type="SFLD" id="SFLDG01019">
    <property type="entry name" value="Terpene_Cyclase_Like_1_C_Termi"/>
    <property type="match status" value="1"/>
</dbReference>
<dbReference type="SFLD" id="SFLDS00005">
    <property type="entry name" value="Isoprenoid_Synthase_Type_I"/>
    <property type="match status" value="1"/>
</dbReference>
<dbReference type="GO" id="GO:0016102">
    <property type="term" value="P:diterpenoid biosynthetic process"/>
    <property type="evidence" value="ECO:0007669"/>
    <property type="project" value="InterPro"/>
</dbReference>
<dbReference type="Gene3D" id="1.10.600.10">
    <property type="entry name" value="Farnesyl Diphosphate Synthase"/>
    <property type="match status" value="1"/>
</dbReference>
<comment type="cofactor">
    <cofactor evidence="1">
        <name>Mg(2+)</name>
        <dbReference type="ChEBI" id="CHEBI:18420"/>
    </cofactor>
</comment>
<evidence type="ECO:0000256" key="4">
    <source>
        <dbReference type="ARBA" id="ARBA00022842"/>
    </source>
</evidence>
<proteinExistence type="predicted"/>
<evidence type="ECO:0000256" key="2">
    <source>
        <dbReference type="ARBA" id="ARBA00004721"/>
    </source>
</evidence>
<dbReference type="EMBL" id="WHWC01000013">
    <property type="protein sequence ID" value="KAG8370930.1"/>
    <property type="molecule type" value="Genomic_DNA"/>
</dbReference>
<dbReference type="Proteomes" id="UP000826271">
    <property type="component" value="Unassembled WGS sequence"/>
</dbReference>
<dbReference type="InterPro" id="IPR001906">
    <property type="entry name" value="Terpene_synth_N"/>
</dbReference>
<keyword evidence="5" id="KW-0456">Lyase</keyword>
<comment type="caution">
    <text evidence="8">The sequence shown here is derived from an EMBL/GenBank/DDBJ whole genome shotgun (WGS) entry which is preliminary data.</text>
</comment>
<comment type="pathway">
    <text evidence="2">Secondary metabolite biosynthesis; terpenoid biosynthesis.</text>
</comment>
<accession>A0AAV6WV85</accession>
<dbReference type="AlphaFoldDB" id="A0AAV6WV85"/>
<feature type="domain" description="Terpene synthase metal-binding" evidence="7">
    <location>
        <begin position="302"/>
        <end position="540"/>
    </location>
</feature>
<dbReference type="InterPro" id="IPR034741">
    <property type="entry name" value="Terpene_cyclase-like_1_C"/>
</dbReference>
<dbReference type="SUPFAM" id="SSF48576">
    <property type="entry name" value="Terpenoid synthases"/>
    <property type="match status" value="1"/>
</dbReference>
<dbReference type="PANTHER" id="PTHR31225">
    <property type="entry name" value="OS04G0344100 PROTEIN-RELATED"/>
    <property type="match status" value="1"/>
</dbReference>